<evidence type="ECO:0000259" key="3">
    <source>
        <dbReference type="Pfam" id="PF25888"/>
    </source>
</evidence>
<feature type="domain" description="DnaB/C C-terminal" evidence="2">
    <location>
        <begin position="315"/>
        <end position="386"/>
    </location>
</feature>
<dbReference type="EMBL" id="JAKHLF010000008">
    <property type="protein sequence ID" value="MCZ3844963.1"/>
    <property type="molecule type" value="Genomic_DNA"/>
</dbReference>
<accession>A0AAP3GY84</accession>
<comment type="caution">
    <text evidence="4">The sequence shown here is derived from an EMBL/GenBank/DDBJ whole genome shotgun (WGS) entry which is preliminary data.</text>
</comment>
<dbReference type="AlphaFoldDB" id="A0AAP3GY84"/>
<organism evidence="4 5">
    <name type="scientific">Lactobacillus mulieris</name>
    <dbReference type="NCBI Taxonomy" id="2508708"/>
    <lineage>
        <taxon>Bacteria</taxon>
        <taxon>Bacillati</taxon>
        <taxon>Bacillota</taxon>
        <taxon>Bacilli</taxon>
        <taxon>Lactobacillales</taxon>
        <taxon>Lactobacillaceae</taxon>
        <taxon>Lactobacillus</taxon>
    </lineage>
</organism>
<gene>
    <name evidence="4" type="ORF">L2422_05580</name>
</gene>
<dbReference type="Proteomes" id="UP001213015">
    <property type="component" value="Unassembled WGS sequence"/>
</dbReference>
<evidence type="ECO:0000256" key="1">
    <source>
        <dbReference type="ARBA" id="ARBA00093462"/>
    </source>
</evidence>
<proteinExistence type="inferred from homology"/>
<dbReference type="GeneID" id="97459183"/>
<feature type="domain" description="Replicative helicase loading/DNA remodeling protein DnaB N-terminal winged helix" evidence="3">
    <location>
        <begin position="9"/>
        <end position="265"/>
    </location>
</feature>
<dbReference type="InterPro" id="IPR058660">
    <property type="entry name" value="WHD_DnaB"/>
</dbReference>
<evidence type="ECO:0000313" key="4">
    <source>
        <dbReference type="EMBL" id="MCZ3844963.1"/>
    </source>
</evidence>
<dbReference type="Pfam" id="PF25888">
    <property type="entry name" value="WHD_DnaB"/>
    <property type="match status" value="1"/>
</dbReference>
<evidence type="ECO:0000259" key="2">
    <source>
        <dbReference type="Pfam" id="PF07261"/>
    </source>
</evidence>
<evidence type="ECO:0000313" key="5">
    <source>
        <dbReference type="Proteomes" id="UP001213015"/>
    </source>
</evidence>
<reference evidence="4" key="1">
    <citation type="submission" date="2022-01" db="EMBL/GenBank/DDBJ databases">
        <title>VMRC isolate genome collection.</title>
        <authorList>
            <person name="France M."/>
            <person name="Rutt L."/>
            <person name="Humphrys M."/>
            <person name="Ravel J."/>
        </authorList>
    </citation>
    <scope>NUCLEOTIDE SEQUENCE</scope>
    <source>
        <strain evidence="4">C0127B5</strain>
    </source>
</reference>
<dbReference type="RefSeq" id="WP_006586452.1">
    <property type="nucleotide sequence ID" value="NZ_CABMGH010000025.1"/>
</dbReference>
<sequence>MYKNADPRLTYFVLNKVDLARKQEQVLTRLYQPLIGPIALSLYLTLINDYQHVPIKSQGKKLYQLQEILDIKLEDIFNSLHKLEATGLVKTFHGEMLGVGDYLAFQLVDVPEASEFFKTLLLSSLLLEKVGTTSFQNLNKEFNPTLPGFIKEGKDVSADFFDVFHLSAEKAINPDEQVLNAANLADQKATNLVRAKMSPIDWNFVKDLFSKYGISADEVDSHAGQMAQLMHFYGLSEQDFVNQVATTIVAGQDQLNIKQMQYRLNELATQNQSQKQIAQAFKRGDVKNNSSVDLNQSERELLEMAKSLTPLKFLETLKLQKGGFVTYNERNVIRRLQLNYNLPDAWVNILIKTCLDYDSVLSDNITGRIANSWLQHQVTTPEAALEFTREWQKRKVTKTRKKRVEQGTDWKKKLAQDKINKEASVGSADEQDLSEIMKNLQKFDPKD</sequence>
<comment type="similarity">
    <text evidence="1">Belongs to the DnaB/DnaD family.</text>
</comment>
<protein>
    <submittedName>
        <fullName evidence="4">DnaD domain protein</fullName>
    </submittedName>
</protein>
<dbReference type="InterPro" id="IPR006343">
    <property type="entry name" value="DnaB/C_C"/>
</dbReference>
<dbReference type="Pfam" id="PF07261">
    <property type="entry name" value="DnaB_2"/>
    <property type="match status" value="1"/>
</dbReference>
<name>A0AAP3GY84_9LACO</name>